<evidence type="ECO:0000313" key="1">
    <source>
        <dbReference type="EMBL" id="QAU04309.1"/>
    </source>
</evidence>
<sequence length="149" mass="17669">MKILNKAYLYFVGLFYNIFYRINPEQEVFVGYLTHYLSRLGFDNVHLFLNNERIQRQTEFLNYHNYKQNYQGAVFIAGCCYAEFNLGFKHHHQCLAFGQTLSDVFNHRHQFEEKPRSVVIAESLERMGVTETVKLSRALNKAIDKILTY</sequence>
<name>A0A513PWK1_9CAUD</name>
<reference evidence="1 2" key="1">
    <citation type="submission" date="2019-01" db="EMBL/GenBank/DDBJ databases">
        <authorList>
            <person name="Le T.S."/>
            <person name="Kurtboke I."/>
        </authorList>
    </citation>
    <scope>NUCLEOTIDE SEQUENCE [LARGE SCALE GENOMIC DNA]</scope>
</reference>
<dbReference type="KEGG" id="vg:55613522"/>
<accession>A0A513PWK1</accession>
<evidence type="ECO:0000313" key="2">
    <source>
        <dbReference type="Proteomes" id="UP000320660"/>
    </source>
</evidence>
<keyword evidence="2" id="KW-1185">Reference proteome</keyword>
<dbReference type="GeneID" id="55613522"/>
<dbReference type="RefSeq" id="YP_009843256.1">
    <property type="nucleotide sequence ID" value="NC_048747.1"/>
</dbReference>
<dbReference type="EMBL" id="MK368614">
    <property type="protein sequence ID" value="QAU04309.1"/>
    <property type="molecule type" value="Genomic_DNA"/>
</dbReference>
<protein>
    <submittedName>
        <fullName evidence="1">Uncharacterized protein</fullName>
    </submittedName>
</protein>
<dbReference type="Proteomes" id="UP000320660">
    <property type="component" value="Segment"/>
</dbReference>
<organism evidence="1 2">
    <name type="scientific">Vibrio phage 2 TSL-2019</name>
    <dbReference type="NCBI Taxonomy" id="2508172"/>
    <lineage>
        <taxon>Viruses</taxon>
        <taxon>Duplodnaviria</taxon>
        <taxon>Heunggongvirae</taxon>
        <taxon>Uroviricota</taxon>
        <taxon>Caudoviricetes</taxon>
        <taxon>Chimalliviridae</taxon>
        <taxon>Gorgonvirinae</taxon>
        <taxon>Aphroditevirus</taxon>
        <taxon>Aphroditevirus av2TSL2019</taxon>
    </lineage>
</organism>
<proteinExistence type="predicted"/>